<reference evidence="3 4" key="2">
    <citation type="submission" date="2019-02" db="EMBL/GenBank/DDBJ databases">
        <title>'Lichenibacterium ramalinii' gen. nov. sp. nov., 'Lichenibacterium minor' gen. nov. sp. nov.</title>
        <authorList>
            <person name="Pankratov T."/>
        </authorList>
    </citation>
    <scope>NUCLEOTIDE SEQUENCE [LARGE SCALE GENOMIC DNA]</scope>
    <source>
        <strain evidence="3 4">RmlP001</strain>
    </source>
</reference>
<evidence type="ECO:0000256" key="1">
    <source>
        <dbReference type="SAM" id="MobiDB-lite"/>
    </source>
</evidence>
<sequence>MRGLVGRTGFGRCGAALVLSLALSSAALPARAEEGGLLGFLSAALGGGGAPAPASAPTLAPAPRAAEGETAPPLTVRRTPRKPGGSSRAHMARVPTKTGPVSIFEDPTLRSGDAVMTKDGMKVFAGGRFSPEHPYGDTDFVAVSASRSVAPGIRKTVLDLNKLPHG</sequence>
<feature type="signal peptide" evidence="2">
    <location>
        <begin position="1"/>
        <end position="32"/>
    </location>
</feature>
<feature type="compositionally biased region" description="Low complexity" evidence="1">
    <location>
        <begin position="51"/>
        <end position="65"/>
    </location>
</feature>
<evidence type="ECO:0000256" key="2">
    <source>
        <dbReference type="SAM" id="SignalP"/>
    </source>
</evidence>
<comment type="caution">
    <text evidence="3">The sequence shown here is derived from an EMBL/GenBank/DDBJ whole genome shotgun (WGS) entry which is preliminary data.</text>
</comment>
<name>A0A4Q2RJG5_9HYPH</name>
<dbReference type="EMBL" id="QYBC01000002">
    <property type="protein sequence ID" value="RYB07205.1"/>
    <property type="molecule type" value="Genomic_DNA"/>
</dbReference>
<evidence type="ECO:0000313" key="4">
    <source>
        <dbReference type="Proteomes" id="UP000289411"/>
    </source>
</evidence>
<gene>
    <name evidence="3" type="ORF">D3272_03855</name>
</gene>
<proteinExistence type="predicted"/>
<evidence type="ECO:0000313" key="3">
    <source>
        <dbReference type="EMBL" id="RYB07205.1"/>
    </source>
</evidence>
<feature type="chain" id="PRO_5020878050" evidence="2">
    <location>
        <begin position="33"/>
        <end position="166"/>
    </location>
</feature>
<keyword evidence="4" id="KW-1185">Reference proteome</keyword>
<keyword evidence="2" id="KW-0732">Signal</keyword>
<dbReference type="RefSeq" id="WP_129217804.1">
    <property type="nucleotide sequence ID" value="NZ_QYBC01000002.1"/>
</dbReference>
<dbReference type="Proteomes" id="UP000289411">
    <property type="component" value="Unassembled WGS sequence"/>
</dbReference>
<dbReference type="AlphaFoldDB" id="A0A4Q2RJG5"/>
<protein>
    <submittedName>
        <fullName evidence="3">Uncharacterized protein</fullName>
    </submittedName>
</protein>
<feature type="region of interest" description="Disordered" evidence="1">
    <location>
        <begin position="51"/>
        <end position="106"/>
    </location>
</feature>
<accession>A0A4Q2RJG5</accession>
<reference evidence="3 4" key="1">
    <citation type="submission" date="2018-09" db="EMBL/GenBank/DDBJ databases">
        <authorList>
            <person name="Grouzdev D.S."/>
            <person name="Krutkina M.S."/>
        </authorList>
    </citation>
    <scope>NUCLEOTIDE SEQUENCE [LARGE SCALE GENOMIC DNA]</scope>
    <source>
        <strain evidence="3 4">RmlP001</strain>
    </source>
</reference>
<dbReference type="OrthoDB" id="7987917at2"/>
<organism evidence="3 4">
    <name type="scientific">Lichenibacterium ramalinae</name>
    <dbReference type="NCBI Taxonomy" id="2316527"/>
    <lineage>
        <taxon>Bacteria</taxon>
        <taxon>Pseudomonadati</taxon>
        <taxon>Pseudomonadota</taxon>
        <taxon>Alphaproteobacteria</taxon>
        <taxon>Hyphomicrobiales</taxon>
        <taxon>Lichenihabitantaceae</taxon>
        <taxon>Lichenibacterium</taxon>
    </lineage>
</organism>